<accession>A0A372JR36</accession>
<dbReference type="Proteomes" id="UP000261811">
    <property type="component" value="Unassembled WGS sequence"/>
</dbReference>
<reference evidence="2 3" key="1">
    <citation type="submission" date="2018-08" db="EMBL/GenBank/DDBJ databases">
        <title>Actinomadura jelena sp. nov., a novel Actinomycete isolated from soil in Chad.</title>
        <authorList>
            <person name="Shi L."/>
        </authorList>
    </citation>
    <scope>NUCLEOTIDE SEQUENCE [LARGE SCALE GENOMIC DNA]</scope>
    <source>
        <strain evidence="2 3">NEAU-G17</strain>
    </source>
</reference>
<dbReference type="EMBL" id="QURH01000144">
    <property type="protein sequence ID" value="RFU42266.1"/>
    <property type="molecule type" value="Genomic_DNA"/>
</dbReference>
<sequence>MLIVMSMYGAKVVRPPGGGGVPPPSVVLPLTGAVLSLVQLCCIGIVLTQTIAVDVRLRRIACGPVRICWGSLLS</sequence>
<keyword evidence="1" id="KW-0472">Membrane</keyword>
<organism evidence="2 3">
    <name type="scientific">Actinomadura logoneensis</name>
    <dbReference type="NCBI Taxonomy" id="2293572"/>
    <lineage>
        <taxon>Bacteria</taxon>
        <taxon>Bacillati</taxon>
        <taxon>Actinomycetota</taxon>
        <taxon>Actinomycetes</taxon>
        <taxon>Streptosporangiales</taxon>
        <taxon>Thermomonosporaceae</taxon>
        <taxon>Actinomadura</taxon>
    </lineage>
</organism>
<keyword evidence="1" id="KW-1133">Transmembrane helix</keyword>
<name>A0A372JR36_9ACTN</name>
<keyword evidence="3" id="KW-1185">Reference proteome</keyword>
<protein>
    <submittedName>
        <fullName evidence="2">Uncharacterized protein</fullName>
    </submittedName>
</protein>
<dbReference type="AlphaFoldDB" id="A0A372JR36"/>
<evidence type="ECO:0000256" key="1">
    <source>
        <dbReference type="SAM" id="Phobius"/>
    </source>
</evidence>
<evidence type="ECO:0000313" key="2">
    <source>
        <dbReference type="EMBL" id="RFU42266.1"/>
    </source>
</evidence>
<gene>
    <name evidence="2" type="ORF">DZF91_07575</name>
</gene>
<proteinExistence type="predicted"/>
<feature type="transmembrane region" description="Helical" evidence="1">
    <location>
        <begin position="26"/>
        <end position="48"/>
    </location>
</feature>
<comment type="caution">
    <text evidence="2">The sequence shown here is derived from an EMBL/GenBank/DDBJ whole genome shotgun (WGS) entry which is preliminary data.</text>
</comment>
<evidence type="ECO:0000313" key="3">
    <source>
        <dbReference type="Proteomes" id="UP000261811"/>
    </source>
</evidence>
<keyword evidence="1" id="KW-0812">Transmembrane</keyword>